<comment type="caution">
    <text evidence="2">The sequence shown here is derived from an EMBL/GenBank/DDBJ whole genome shotgun (WGS) entry which is preliminary data.</text>
</comment>
<reference evidence="2 3" key="1">
    <citation type="submission" date="2016-10" db="EMBL/GenBank/DDBJ databases">
        <title>Genome sequence of the basidiomycete white-rot fungus Trametes pubescens.</title>
        <authorList>
            <person name="Makela M.R."/>
            <person name="Granchi Z."/>
            <person name="Peng M."/>
            <person name="De Vries R.P."/>
            <person name="Grigoriev I."/>
            <person name="Riley R."/>
            <person name="Hilden K."/>
        </authorList>
    </citation>
    <scope>NUCLEOTIDE SEQUENCE [LARGE SCALE GENOMIC DNA]</scope>
    <source>
        <strain evidence="2 3">FBCC735</strain>
    </source>
</reference>
<feature type="region of interest" description="Disordered" evidence="1">
    <location>
        <begin position="191"/>
        <end position="368"/>
    </location>
</feature>
<dbReference type="AlphaFoldDB" id="A0A1M2W5D8"/>
<evidence type="ECO:0000313" key="2">
    <source>
        <dbReference type="EMBL" id="OJT15068.1"/>
    </source>
</evidence>
<feature type="compositionally biased region" description="Basic and acidic residues" evidence="1">
    <location>
        <begin position="447"/>
        <end position="479"/>
    </location>
</feature>
<feature type="compositionally biased region" description="Low complexity" evidence="1">
    <location>
        <begin position="191"/>
        <end position="207"/>
    </location>
</feature>
<gene>
    <name evidence="2" type="ORF">TRAPUB_8325</name>
</gene>
<feature type="compositionally biased region" description="Polar residues" evidence="1">
    <location>
        <begin position="122"/>
        <end position="144"/>
    </location>
</feature>
<dbReference type="OrthoDB" id="9988102at2759"/>
<name>A0A1M2W5D8_TRAPU</name>
<evidence type="ECO:0000256" key="1">
    <source>
        <dbReference type="SAM" id="MobiDB-lite"/>
    </source>
</evidence>
<feature type="compositionally biased region" description="Low complexity" evidence="1">
    <location>
        <begin position="290"/>
        <end position="319"/>
    </location>
</feature>
<evidence type="ECO:0000313" key="3">
    <source>
        <dbReference type="Proteomes" id="UP000184267"/>
    </source>
</evidence>
<dbReference type="STRING" id="154538.A0A1M2W5D8"/>
<dbReference type="Proteomes" id="UP000184267">
    <property type="component" value="Unassembled WGS sequence"/>
</dbReference>
<protein>
    <submittedName>
        <fullName evidence="2">Uncharacterized protein</fullName>
    </submittedName>
</protein>
<feature type="compositionally biased region" description="Basic residues" evidence="1">
    <location>
        <begin position="216"/>
        <end position="231"/>
    </location>
</feature>
<feature type="region of interest" description="Disordered" evidence="1">
    <location>
        <begin position="417"/>
        <end position="481"/>
    </location>
</feature>
<accession>A0A1M2W5D8</accession>
<keyword evidence="3" id="KW-1185">Reference proteome</keyword>
<feature type="region of interest" description="Disordered" evidence="1">
    <location>
        <begin position="122"/>
        <end position="147"/>
    </location>
</feature>
<feature type="compositionally biased region" description="Low complexity" evidence="1">
    <location>
        <begin position="232"/>
        <end position="242"/>
    </location>
</feature>
<feature type="compositionally biased region" description="Polar residues" evidence="1">
    <location>
        <begin position="245"/>
        <end position="265"/>
    </location>
</feature>
<sequence>MLTLADADREEARYQKLVESYTEARTSASSRARGYDVAQPPCRPLSEIWLEETVSNGQGISNVRYPAEDVLAVVDSLSPLYNVGCDALNGMELCVRPTAMEAASIPTHDAGGLSPIIESDSLATPSNETVPTETCPTDTLTASHTEVPLVRTPPSVALPDFAYMAAYIESSGERPQPQAFDIVWRNSNPVSNASSISRPSSPIPNGSEGPGLPVKRALRARRARTKTRSSSRSRASNTSSRRNTGDNNSKPDSAEHSVQSISDTVTLPAHDRPLVQAGPPPSSFVQRGRSPAPALSIALATTSSHASSTPPSRTTSPTPGGTDHLNPSPGSGLSRHGSIASTVGYGQYGDPDPGLHLPAGPHPIISGMNTKTRTAQNRFGPYHAQSHPSIYRDLVTAIGLSPAPLFQYTLLKHPIVPTSDNSNGGTFDADNESRRRPPFRGSALDDPELRAMEEGVSTGHDKGASDTLCDPHDPRDTKGRAASQKFPLKVFRRRDFKVLEIEKDWDDEMLLTALKKTYDQLRGWRKYFGLMSIA</sequence>
<proteinExistence type="predicted"/>
<dbReference type="EMBL" id="MNAD01000199">
    <property type="protein sequence ID" value="OJT15068.1"/>
    <property type="molecule type" value="Genomic_DNA"/>
</dbReference>
<organism evidence="2 3">
    <name type="scientific">Trametes pubescens</name>
    <name type="common">White-rot fungus</name>
    <dbReference type="NCBI Taxonomy" id="154538"/>
    <lineage>
        <taxon>Eukaryota</taxon>
        <taxon>Fungi</taxon>
        <taxon>Dikarya</taxon>
        <taxon>Basidiomycota</taxon>
        <taxon>Agaricomycotina</taxon>
        <taxon>Agaricomycetes</taxon>
        <taxon>Polyporales</taxon>
        <taxon>Polyporaceae</taxon>
        <taxon>Trametes</taxon>
    </lineage>
</organism>